<dbReference type="InterPro" id="IPR032284">
    <property type="entry name" value="RecQ_Zn-bd"/>
</dbReference>
<reference evidence="10" key="1">
    <citation type="submission" date="2022-10" db="EMBL/GenBank/DDBJ databases">
        <title>Description of Fervidibacillus gen. nov. in the family Fervidibacillaceae fam. nov. with two species, Fervidibacillus albus sp. nov., and Fervidibacillus halotolerans sp. nov., isolated from tidal flat sediments.</title>
        <authorList>
            <person name="Kwon K.K."/>
            <person name="Yang S.-H."/>
        </authorList>
    </citation>
    <scope>NUCLEOTIDE SEQUENCE</scope>
    <source>
        <strain evidence="10">JCM 19140</strain>
    </source>
</reference>
<dbReference type="GO" id="GO:0043138">
    <property type="term" value="F:3'-5' DNA helicase activity"/>
    <property type="evidence" value="ECO:0007669"/>
    <property type="project" value="TreeGrafter"/>
</dbReference>
<dbReference type="FunFam" id="3.40.50.300:FF:001363">
    <property type="entry name" value="ATP-dependent DNA helicase RecQ"/>
    <property type="match status" value="1"/>
</dbReference>
<keyword evidence="1" id="KW-0547">Nucleotide-binding</keyword>
<dbReference type="GO" id="GO:0003677">
    <property type="term" value="F:DNA binding"/>
    <property type="evidence" value="ECO:0007669"/>
    <property type="project" value="UniProtKB-KW"/>
</dbReference>
<keyword evidence="2" id="KW-0378">Hydrolase</keyword>
<dbReference type="Pfam" id="PF00270">
    <property type="entry name" value="DEAD"/>
    <property type="match status" value="1"/>
</dbReference>
<dbReference type="InterPro" id="IPR001650">
    <property type="entry name" value="Helicase_C-like"/>
</dbReference>
<feature type="domain" description="Helicase C-terminal" evidence="9">
    <location>
        <begin position="218"/>
        <end position="372"/>
    </location>
</feature>
<dbReference type="SMART" id="SM00490">
    <property type="entry name" value="HELICc"/>
    <property type="match status" value="1"/>
</dbReference>
<dbReference type="InterPro" id="IPR011545">
    <property type="entry name" value="DEAD/DEAH_box_helicase_dom"/>
</dbReference>
<evidence type="ECO:0000259" key="9">
    <source>
        <dbReference type="PROSITE" id="PS51194"/>
    </source>
</evidence>
<dbReference type="CDD" id="cd17920">
    <property type="entry name" value="DEXHc_RecQ"/>
    <property type="match status" value="1"/>
</dbReference>
<evidence type="ECO:0000256" key="4">
    <source>
        <dbReference type="ARBA" id="ARBA00022840"/>
    </source>
</evidence>
<evidence type="ECO:0000256" key="7">
    <source>
        <dbReference type="ARBA" id="ARBA00044550"/>
    </source>
</evidence>
<keyword evidence="4" id="KW-0067">ATP-binding</keyword>
<dbReference type="GO" id="GO:0005737">
    <property type="term" value="C:cytoplasm"/>
    <property type="evidence" value="ECO:0007669"/>
    <property type="project" value="TreeGrafter"/>
</dbReference>
<accession>A0AAE3LTB0</accession>
<evidence type="ECO:0000256" key="5">
    <source>
        <dbReference type="ARBA" id="ARBA00023125"/>
    </source>
</evidence>
<dbReference type="Pfam" id="PF00271">
    <property type="entry name" value="Helicase_C"/>
    <property type="match status" value="1"/>
</dbReference>
<dbReference type="Gene3D" id="3.40.50.300">
    <property type="entry name" value="P-loop containing nucleotide triphosphate hydrolases"/>
    <property type="match status" value="2"/>
</dbReference>
<dbReference type="Proteomes" id="UP001209318">
    <property type="component" value="Unassembled WGS sequence"/>
</dbReference>
<dbReference type="PANTHER" id="PTHR13710:SF84">
    <property type="entry name" value="ATP-DEPENDENT DNA HELICASE RECS-RELATED"/>
    <property type="match status" value="1"/>
</dbReference>
<dbReference type="InterPro" id="IPR004589">
    <property type="entry name" value="DNA_helicase_ATP-dep_RecQ"/>
</dbReference>
<dbReference type="AlphaFoldDB" id="A0AAE3LTB0"/>
<proteinExistence type="predicted"/>
<evidence type="ECO:0000259" key="8">
    <source>
        <dbReference type="PROSITE" id="PS51192"/>
    </source>
</evidence>
<dbReference type="GO" id="GO:0030894">
    <property type="term" value="C:replisome"/>
    <property type="evidence" value="ECO:0007669"/>
    <property type="project" value="TreeGrafter"/>
</dbReference>
<evidence type="ECO:0000256" key="6">
    <source>
        <dbReference type="ARBA" id="ARBA00044535"/>
    </source>
</evidence>
<feature type="domain" description="Helicase ATP-binding" evidence="8">
    <location>
        <begin position="24"/>
        <end position="191"/>
    </location>
</feature>
<comment type="caution">
    <text evidence="10">The sequence shown here is derived from an EMBL/GenBank/DDBJ whole genome shotgun (WGS) entry which is preliminary data.</text>
</comment>
<evidence type="ECO:0000256" key="3">
    <source>
        <dbReference type="ARBA" id="ARBA00022806"/>
    </source>
</evidence>
<dbReference type="PROSITE" id="PS51192">
    <property type="entry name" value="HELICASE_ATP_BIND_1"/>
    <property type="match status" value="1"/>
</dbReference>
<organism evidence="10 11">
    <name type="scientific">Perspicuibacillus lycopersici</name>
    <dbReference type="NCBI Taxonomy" id="1325689"/>
    <lineage>
        <taxon>Bacteria</taxon>
        <taxon>Bacillati</taxon>
        <taxon>Bacillota</taxon>
        <taxon>Bacilli</taxon>
        <taxon>Bacillales</taxon>
        <taxon>Bacillaceae</taxon>
        <taxon>Perspicuibacillus</taxon>
    </lineage>
</organism>
<dbReference type="InterPro" id="IPR002464">
    <property type="entry name" value="DNA/RNA_helicase_DEAH_CS"/>
</dbReference>
<dbReference type="PANTHER" id="PTHR13710">
    <property type="entry name" value="DNA HELICASE RECQ FAMILY MEMBER"/>
    <property type="match status" value="1"/>
</dbReference>
<gene>
    <name evidence="10" type="ORF">OEV98_09205</name>
</gene>
<evidence type="ECO:0000256" key="1">
    <source>
        <dbReference type="ARBA" id="ARBA00022741"/>
    </source>
</evidence>
<dbReference type="InterPro" id="IPR027417">
    <property type="entry name" value="P-loop_NTPase"/>
</dbReference>
<dbReference type="Pfam" id="PF16124">
    <property type="entry name" value="RecQ_Zn_bind"/>
    <property type="match status" value="1"/>
</dbReference>
<dbReference type="GO" id="GO:0006281">
    <property type="term" value="P:DNA repair"/>
    <property type="evidence" value="ECO:0007669"/>
    <property type="project" value="TreeGrafter"/>
</dbReference>
<keyword evidence="5" id="KW-0238">DNA-binding</keyword>
<dbReference type="GO" id="GO:0005524">
    <property type="term" value="F:ATP binding"/>
    <property type="evidence" value="ECO:0007669"/>
    <property type="project" value="UniProtKB-KW"/>
</dbReference>
<dbReference type="GO" id="GO:0043590">
    <property type="term" value="C:bacterial nucleoid"/>
    <property type="evidence" value="ECO:0007669"/>
    <property type="project" value="TreeGrafter"/>
</dbReference>
<dbReference type="InterPro" id="IPR014001">
    <property type="entry name" value="Helicase_ATP-bd"/>
</dbReference>
<keyword evidence="3 10" id="KW-0347">Helicase</keyword>
<dbReference type="RefSeq" id="WP_263072976.1">
    <property type="nucleotide sequence ID" value="NZ_JAOUSF010000003.1"/>
</dbReference>
<protein>
    <recommendedName>
        <fullName evidence="6">ATP-dependent DNA helicase RecQ</fullName>
    </recommendedName>
    <alternativeName>
        <fullName evidence="7">DNA 3'-5' helicase RecQ</fullName>
    </alternativeName>
</protein>
<dbReference type="GO" id="GO:0016787">
    <property type="term" value="F:hydrolase activity"/>
    <property type="evidence" value="ECO:0007669"/>
    <property type="project" value="UniProtKB-KW"/>
</dbReference>
<dbReference type="GO" id="GO:0006310">
    <property type="term" value="P:DNA recombination"/>
    <property type="evidence" value="ECO:0007669"/>
    <property type="project" value="InterPro"/>
</dbReference>
<dbReference type="NCBIfam" id="TIGR00614">
    <property type="entry name" value="recQ_fam"/>
    <property type="match status" value="1"/>
</dbReference>
<dbReference type="PROSITE" id="PS51194">
    <property type="entry name" value="HELICASE_CTER"/>
    <property type="match status" value="1"/>
</dbReference>
<evidence type="ECO:0000256" key="2">
    <source>
        <dbReference type="ARBA" id="ARBA00022801"/>
    </source>
</evidence>
<keyword evidence="11" id="KW-1185">Reference proteome</keyword>
<evidence type="ECO:0000313" key="10">
    <source>
        <dbReference type="EMBL" id="MCU9613738.1"/>
    </source>
</evidence>
<dbReference type="EMBL" id="JAOUSF010000003">
    <property type="protein sequence ID" value="MCU9613738.1"/>
    <property type="molecule type" value="Genomic_DNA"/>
</dbReference>
<dbReference type="PROSITE" id="PS00690">
    <property type="entry name" value="DEAH_ATP_HELICASE"/>
    <property type="match status" value="1"/>
</dbReference>
<dbReference type="SMART" id="SM00487">
    <property type="entry name" value="DEXDc"/>
    <property type="match status" value="1"/>
</dbReference>
<sequence>MNLEKILYEKFSYTQFRNGQREIIESVLNGTDTIALLPTGTGKSLCYQLPGYLVDGCVLIISPLLSLMQDQVEQLRAKGEKRVVAINSFLSFEEKKQVLRNIRYYKFIYISPEMLHNEGIKKILQSLTISLLVVDEAHCISQWGYDFRPDYLEIGTVRKQLGSPVTLALTATARQEVRDDIKRFLKLEMVNEIIFSSDRPNIAYMVQRVNGYEEKRTTLLSLVKQLQGPGIIYFSSKKLADEWAKLLNEATSYNVGAYHAGLDMEQRILLQQQFLFNELDIMCATSAFGMGINKENVRFVIHFHPPVDIESYLQEIGRAGRDGEKSIAILLYSPDDIHLQMQLMEGELPNSLQIEYFGQYMLQAKVTINNKEQSSMDTFLQQPLDGFSEVQWRLLRKFYLSSRDENTFKTSIQHFIEKRKQWKQIKLQEMNQWIISSGCRRENMLHYFNEEKNIDVLNCCDHCGITMEIYQKVHSIKKERLKLNWQERLQEIFAISLD</sequence>
<dbReference type="GO" id="GO:0009378">
    <property type="term" value="F:four-way junction helicase activity"/>
    <property type="evidence" value="ECO:0007669"/>
    <property type="project" value="TreeGrafter"/>
</dbReference>
<dbReference type="SUPFAM" id="SSF52540">
    <property type="entry name" value="P-loop containing nucleoside triphosphate hydrolases"/>
    <property type="match status" value="1"/>
</dbReference>
<evidence type="ECO:0000313" key="11">
    <source>
        <dbReference type="Proteomes" id="UP001209318"/>
    </source>
</evidence>
<name>A0AAE3LTB0_9BACI</name>